<evidence type="ECO:0000313" key="5">
    <source>
        <dbReference type="Proteomes" id="UP001526446"/>
    </source>
</evidence>
<evidence type="ECO:0000313" key="4">
    <source>
        <dbReference type="EMBL" id="MCX2559793.1"/>
    </source>
</evidence>
<dbReference type="Proteomes" id="UP001526446">
    <property type="component" value="Unassembled WGS sequence"/>
</dbReference>
<comment type="caution">
    <text evidence="4">The sequence shown here is derived from an EMBL/GenBank/DDBJ whole genome shotgun (WGS) entry which is preliminary data.</text>
</comment>
<dbReference type="PANTHER" id="PTHR42954">
    <property type="entry name" value="FE(2+) TRANSPORT PROTEIN A"/>
    <property type="match status" value="1"/>
</dbReference>
<keyword evidence="1" id="KW-0408">Iron</keyword>
<protein>
    <submittedName>
        <fullName evidence="4">FeoA family protein</fullName>
    </submittedName>
</protein>
<evidence type="ECO:0000256" key="1">
    <source>
        <dbReference type="ARBA" id="ARBA00023004"/>
    </source>
</evidence>
<dbReference type="Gene3D" id="2.30.30.90">
    <property type="match status" value="1"/>
</dbReference>
<dbReference type="InterPro" id="IPR007167">
    <property type="entry name" value="Fe-transptr_FeoA-like"/>
</dbReference>
<reference evidence="4 5" key="1">
    <citation type="submission" date="2022-11" db="EMBL/GenBank/DDBJ databases">
        <title>Genome sequencing of Acetobacter type strain.</title>
        <authorList>
            <person name="Heo J."/>
            <person name="Lee D."/>
            <person name="Han B.-H."/>
            <person name="Hong S.-B."/>
            <person name="Kwon S.-W."/>
        </authorList>
    </citation>
    <scope>NUCLEOTIDE SEQUENCE [LARGE SCALE GENOMIC DNA]</scope>
    <source>
        <strain evidence="4 5">KACC 21251</strain>
    </source>
</reference>
<dbReference type="EMBL" id="JAPIUX010000001">
    <property type="protein sequence ID" value="MCX2559793.1"/>
    <property type="molecule type" value="Genomic_DNA"/>
</dbReference>
<sequence>MRLNELPLHCQGIIDHVAPLTQPDPIARRLEEFGFVPGEPVTVVAYGPFGRDPMAVEIGFTRFALRQSEAARVVMQDTSRTPPAAGALDPALHTISPDSLEDA</sequence>
<dbReference type="SUPFAM" id="SSF50037">
    <property type="entry name" value="C-terminal domain of transcriptional repressors"/>
    <property type="match status" value="1"/>
</dbReference>
<dbReference type="Pfam" id="PF04023">
    <property type="entry name" value="FeoA"/>
    <property type="match status" value="1"/>
</dbReference>
<feature type="region of interest" description="Disordered" evidence="2">
    <location>
        <begin position="74"/>
        <end position="103"/>
    </location>
</feature>
<gene>
    <name evidence="4" type="ORF">OQ252_00050</name>
</gene>
<keyword evidence="5" id="KW-1185">Reference proteome</keyword>
<proteinExistence type="predicted"/>
<organism evidence="4 5">
    <name type="scientific">Acetobacter farinalis</name>
    <dbReference type="NCBI Taxonomy" id="1260984"/>
    <lineage>
        <taxon>Bacteria</taxon>
        <taxon>Pseudomonadati</taxon>
        <taxon>Pseudomonadota</taxon>
        <taxon>Alphaproteobacteria</taxon>
        <taxon>Acetobacterales</taxon>
        <taxon>Acetobacteraceae</taxon>
        <taxon>Acetobacter</taxon>
    </lineage>
</organism>
<dbReference type="RefSeq" id="WP_166118130.1">
    <property type="nucleotide sequence ID" value="NZ_JAPIUX010000001.1"/>
</dbReference>
<name>A0ABT3Q3B8_9PROT</name>
<feature type="domain" description="Ferrous iron transporter FeoA-like" evidence="3">
    <location>
        <begin position="1"/>
        <end position="77"/>
    </location>
</feature>
<dbReference type="InterPro" id="IPR008988">
    <property type="entry name" value="Transcriptional_repressor_C"/>
</dbReference>
<dbReference type="InterPro" id="IPR052713">
    <property type="entry name" value="FeoA"/>
</dbReference>
<evidence type="ECO:0000259" key="3">
    <source>
        <dbReference type="SMART" id="SM00899"/>
    </source>
</evidence>
<accession>A0ABT3Q3B8</accession>
<dbReference type="SMART" id="SM00899">
    <property type="entry name" value="FeoA"/>
    <property type="match status" value="1"/>
</dbReference>
<dbReference type="InterPro" id="IPR038157">
    <property type="entry name" value="FeoA_core_dom"/>
</dbReference>
<evidence type="ECO:0000256" key="2">
    <source>
        <dbReference type="SAM" id="MobiDB-lite"/>
    </source>
</evidence>
<dbReference type="PANTHER" id="PTHR42954:SF2">
    <property type="entry name" value="FE(2+) TRANSPORT PROTEIN A"/>
    <property type="match status" value="1"/>
</dbReference>